<dbReference type="Pfam" id="PF03765">
    <property type="entry name" value="CRAL_TRIO_N"/>
    <property type="match status" value="1"/>
</dbReference>
<dbReference type="CDD" id="cd00170">
    <property type="entry name" value="SEC14"/>
    <property type="match status" value="1"/>
</dbReference>
<dbReference type="InterPro" id="IPR036598">
    <property type="entry name" value="GOLD_dom_sf"/>
</dbReference>
<reference evidence="3 4" key="1">
    <citation type="submission" date="2015-04" db="EMBL/GenBank/DDBJ databases">
        <authorList>
            <person name="Syromyatnikov M.Y."/>
            <person name="Popov V.N."/>
        </authorList>
    </citation>
    <scope>NUCLEOTIDE SEQUENCE [LARGE SCALE GENOMIC DNA]</scope>
</reference>
<sequence>MAMEDIINGQNNLRNALTSCDDPLKAIEAFQLRNGIVLHSLRPMLPLLDLHGVPRLDFHTSILEELREKLIQQINDMNTKMEVKERDKKLKELLNKSFGLIRVKQLRPAVMAILRNMKQIDDKYLRVLVRDLVQKLAHMIGSSVKLYDMVLQFLRTLFLRTRNVHYCTLRAELLMALHDLDIQEIISVDPCHKFTWCLDACIREKQVDIKRSRELQGFLDNIKRGHEQILGDLSMTLCDPYAINFLASSAIKILLHLVSVDGLPRSNSILILLLRMLSLGLSAWRMIDTQDFKESKFDIQILTKFLPALTSLMVDDQARNFHSRLPPDERSNALIVIDHEGPVPEAIEAYIQESSVASILAMYYALHVAKQKDRIGLLRILTILSSCKEDRAYEDPFLHSLIAYLIPMADEFSNEEFCTGLFDGFLFAGLNRDNVSKHIMKLLWYVHAKINRTRLNTLMKAIEPDYASELYDALTKKVELGGTEPMQGLIKMPQEFQSSVRIYKHPFELIMKAYERRFPTCPQMPIVLDCVVMEDNVDGPRRHTKRHCKLRVDFPYIFKKIIGIDVAYFIQENFLDLKERKLTIEATNETFSSRIKISEKCRYYVHPENPDWTCFDQSANLEITNFFGFEHQMEKVGMKQYTQMTLKGKEIIEFFIDQLKDEGITHVDMWQDPEGSIAEVKKEELESCKEQQRLNADYIKNYLGELTPLQESRLLQMRKKLEEQNLDEIPDYPTLLRFLRARDFSIDKATTMLIESLKWRIEHDVDNLLKTYKEPHVVNQYFPGEWNNRLTDDEQRPLYVIKLGNMDVKGLLKSIGEEGLLRLTLYICEQGLKKMEELTNLHGKPIWSWCLLVDCKNLSMRHLWRPGLALLLKIIEVVEKNYPETMGRVLIVRAPRVFPILWTVVSTFIDENTRNKFLFFGDIEHGLDHFIPSMPSDFLLTSDKTLIHNGGVIPKQLYKNESIDETDGNIDDFETDGDDVTATKIKLNEVNIYQCNKLRPGQFHEIVINNDDHRAVLTWDYESVKTEVLFTIYETDSKINITHDDEYTSIFDATNMKENVNYKKKELTITSRAKESVQGSIEMEKASYILQWMIPPAIDQSTRLMYFYEILSSANYRGSMTSLQSQSALSLHSR</sequence>
<dbReference type="InterPro" id="IPR001251">
    <property type="entry name" value="CRAL-TRIO_dom"/>
</dbReference>
<dbReference type="SUPFAM" id="SSF52087">
    <property type="entry name" value="CRAL/TRIO domain"/>
    <property type="match status" value="1"/>
</dbReference>
<dbReference type="InterPro" id="IPR011074">
    <property type="entry name" value="CRAL/TRIO_N_dom"/>
</dbReference>
<dbReference type="OrthoDB" id="30289at2759"/>
<accession>A0A1J1HRC1</accession>
<evidence type="ECO:0000313" key="3">
    <source>
        <dbReference type="EMBL" id="CRK90624.1"/>
    </source>
</evidence>
<gene>
    <name evidence="3" type="primary">putative Protein real-time</name>
    <name evidence="3" type="ORF">CLUMA_CG004326</name>
</gene>
<dbReference type="PANTHER" id="PTHR13503">
    <property type="entry name" value="NEGATIVE ELONGATION FACTOR COMPLEX MEMBER B"/>
    <property type="match status" value="1"/>
</dbReference>
<dbReference type="PANTHER" id="PTHR13503:SF3">
    <property type="entry name" value="NEGATIVE ELONGATION FACTOR B"/>
    <property type="match status" value="1"/>
</dbReference>
<organism evidence="3 4">
    <name type="scientific">Clunio marinus</name>
    <dbReference type="NCBI Taxonomy" id="568069"/>
    <lineage>
        <taxon>Eukaryota</taxon>
        <taxon>Metazoa</taxon>
        <taxon>Ecdysozoa</taxon>
        <taxon>Arthropoda</taxon>
        <taxon>Hexapoda</taxon>
        <taxon>Insecta</taxon>
        <taxon>Pterygota</taxon>
        <taxon>Neoptera</taxon>
        <taxon>Endopterygota</taxon>
        <taxon>Diptera</taxon>
        <taxon>Nematocera</taxon>
        <taxon>Chironomoidea</taxon>
        <taxon>Chironomidae</taxon>
        <taxon>Clunio</taxon>
    </lineage>
</organism>
<dbReference type="SMART" id="SM00516">
    <property type="entry name" value="SEC14"/>
    <property type="match status" value="1"/>
</dbReference>
<dbReference type="Pfam" id="PF06209">
    <property type="entry name" value="COBRA1"/>
    <property type="match status" value="1"/>
</dbReference>
<feature type="domain" description="PRELI/MSF1" evidence="2">
    <location>
        <begin position="494"/>
        <end position="664"/>
    </location>
</feature>
<dbReference type="SUPFAM" id="SSF101576">
    <property type="entry name" value="Supernatant protein factor (SPF), C-terminal domain"/>
    <property type="match status" value="1"/>
</dbReference>
<protein>
    <submittedName>
        <fullName evidence="3">CLUMA_CG004326, isoform A</fullName>
    </submittedName>
</protein>
<dbReference type="Pfam" id="PF04707">
    <property type="entry name" value="PRELI"/>
    <property type="match status" value="1"/>
</dbReference>
<dbReference type="InterPro" id="IPR036865">
    <property type="entry name" value="CRAL-TRIO_dom_sf"/>
</dbReference>
<dbReference type="Gene3D" id="3.40.525.10">
    <property type="entry name" value="CRAL-TRIO lipid binding domain"/>
    <property type="match status" value="1"/>
</dbReference>
<evidence type="ECO:0000259" key="2">
    <source>
        <dbReference type="PROSITE" id="PS50904"/>
    </source>
</evidence>
<dbReference type="InterPro" id="IPR006797">
    <property type="entry name" value="PRELI/MSF1_dom"/>
</dbReference>
<dbReference type="SMART" id="SM01100">
    <property type="entry name" value="CRAL_TRIO_N"/>
    <property type="match status" value="1"/>
</dbReference>
<dbReference type="InterPro" id="IPR036273">
    <property type="entry name" value="CRAL/TRIO_N_dom_sf"/>
</dbReference>
<dbReference type="EMBL" id="CVRI01000020">
    <property type="protein sequence ID" value="CRK90624.1"/>
    <property type="molecule type" value="Genomic_DNA"/>
</dbReference>
<dbReference type="InterPro" id="IPR010405">
    <property type="entry name" value="COBRA1"/>
</dbReference>
<dbReference type="PROSITE" id="PS50191">
    <property type="entry name" value="CRAL_TRIO"/>
    <property type="match status" value="1"/>
</dbReference>
<name>A0A1J1HRC1_9DIPT</name>
<proteinExistence type="predicted"/>
<dbReference type="Proteomes" id="UP000183832">
    <property type="component" value="Unassembled WGS sequence"/>
</dbReference>
<keyword evidence="4" id="KW-1185">Reference proteome</keyword>
<dbReference type="AlphaFoldDB" id="A0A1J1HRC1"/>
<dbReference type="SUPFAM" id="SSF46938">
    <property type="entry name" value="CRAL/TRIO N-terminal domain"/>
    <property type="match status" value="1"/>
</dbReference>
<evidence type="ECO:0000313" key="4">
    <source>
        <dbReference type="Proteomes" id="UP000183832"/>
    </source>
</evidence>
<dbReference type="GO" id="GO:0032021">
    <property type="term" value="C:NELF complex"/>
    <property type="evidence" value="ECO:0007669"/>
    <property type="project" value="TreeGrafter"/>
</dbReference>
<evidence type="ECO:0000259" key="1">
    <source>
        <dbReference type="PROSITE" id="PS50191"/>
    </source>
</evidence>
<dbReference type="GO" id="GO:0034244">
    <property type="term" value="P:negative regulation of transcription elongation by RNA polymerase II"/>
    <property type="evidence" value="ECO:0007669"/>
    <property type="project" value="TreeGrafter"/>
</dbReference>
<feature type="domain" description="CRAL-TRIO" evidence="1">
    <location>
        <begin position="774"/>
        <end position="965"/>
    </location>
</feature>
<dbReference type="Pfam" id="PF00650">
    <property type="entry name" value="CRAL_TRIO"/>
    <property type="match status" value="1"/>
</dbReference>
<dbReference type="PROSITE" id="PS50904">
    <property type="entry name" value="PRELI_MSF1"/>
    <property type="match status" value="1"/>
</dbReference>
<dbReference type="STRING" id="568069.A0A1J1HRC1"/>